<protein>
    <submittedName>
        <fullName evidence="1">Uncharacterized protein</fullName>
    </submittedName>
</protein>
<dbReference type="EMBL" id="BAAAZC010000013">
    <property type="protein sequence ID" value="GAA3970433.1"/>
    <property type="molecule type" value="Genomic_DNA"/>
</dbReference>
<gene>
    <name evidence="1" type="ORF">GCM10022210_19390</name>
</gene>
<dbReference type="RefSeq" id="WP_259095766.1">
    <property type="nucleotide sequence ID" value="NZ_BAAAZC010000013.1"/>
</dbReference>
<organism evidence="1 2">
    <name type="scientific">Mucilaginibacter dorajii</name>
    <dbReference type="NCBI Taxonomy" id="692994"/>
    <lineage>
        <taxon>Bacteria</taxon>
        <taxon>Pseudomonadati</taxon>
        <taxon>Bacteroidota</taxon>
        <taxon>Sphingobacteriia</taxon>
        <taxon>Sphingobacteriales</taxon>
        <taxon>Sphingobacteriaceae</taxon>
        <taxon>Mucilaginibacter</taxon>
    </lineage>
</organism>
<reference evidence="2" key="1">
    <citation type="journal article" date="2019" name="Int. J. Syst. Evol. Microbiol.">
        <title>The Global Catalogue of Microorganisms (GCM) 10K type strain sequencing project: providing services to taxonomists for standard genome sequencing and annotation.</title>
        <authorList>
            <consortium name="The Broad Institute Genomics Platform"/>
            <consortium name="The Broad Institute Genome Sequencing Center for Infectious Disease"/>
            <person name="Wu L."/>
            <person name="Ma J."/>
        </authorList>
    </citation>
    <scope>NUCLEOTIDE SEQUENCE [LARGE SCALE GENOMIC DNA]</scope>
    <source>
        <strain evidence="2">JCM 16601</strain>
    </source>
</reference>
<evidence type="ECO:0000313" key="2">
    <source>
        <dbReference type="Proteomes" id="UP001500742"/>
    </source>
</evidence>
<accession>A0ABP7PT46</accession>
<keyword evidence="2" id="KW-1185">Reference proteome</keyword>
<proteinExistence type="predicted"/>
<comment type="caution">
    <text evidence="1">The sequence shown here is derived from an EMBL/GenBank/DDBJ whole genome shotgun (WGS) entry which is preliminary data.</text>
</comment>
<name>A0ABP7PT46_9SPHI</name>
<sequence>MDNRFDDNHIEFNRQILEIIAAYAEKNPTQRFGQILFNLNINQFKDQENPSNASYQIRDIHGDSSENILNRVKDRVEKMNF</sequence>
<evidence type="ECO:0000313" key="1">
    <source>
        <dbReference type="EMBL" id="GAA3970433.1"/>
    </source>
</evidence>
<dbReference type="Proteomes" id="UP001500742">
    <property type="component" value="Unassembled WGS sequence"/>
</dbReference>